<name>A0A2R4VZM3_THEAF</name>
<reference evidence="11 12" key="1">
    <citation type="submission" date="2017-04" db="EMBL/GenBank/DDBJ databases">
        <title>Genomic insights into metabolism of Thermodesulfobium acidiphilum.</title>
        <authorList>
            <person name="Toshchakov S.V."/>
            <person name="Frolov E.N."/>
            <person name="Kublanov I.V."/>
            <person name="Samarov N.I."/>
            <person name="Novikov A."/>
            <person name="Lebedinsky A.V."/>
            <person name="Bonch-Osmolovskaya E.A."/>
            <person name="Chernyh N.A."/>
        </authorList>
    </citation>
    <scope>NUCLEOTIDE SEQUENCE [LARGE SCALE GENOMIC DNA]</scope>
    <source>
        <strain evidence="11 12">3127-1</strain>
    </source>
</reference>
<evidence type="ECO:0000313" key="11">
    <source>
        <dbReference type="EMBL" id="AWB09914.1"/>
    </source>
</evidence>
<dbReference type="AlphaFoldDB" id="A0A2R4VZM3"/>
<dbReference type="KEGG" id="taci:TDSAC_0540"/>
<evidence type="ECO:0000259" key="10">
    <source>
        <dbReference type="Pfam" id="PF11356"/>
    </source>
</evidence>
<keyword evidence="12" id="KW-1185">Reference proteome</keyword>
<evidence type="ECO:0000256" key="1">
    <source>
        <dbReference type="ARBA" id="ARBA00004533"/>
    </source>
</evidence>
<evidence type="ECO:0000256" key="5">
    <source>
        <dbReference type="ARBA" id="ARBA00022692"/>
    </source>
</evidence>
<sequence length="173" mass="19124">MDKQKRMKIILGVLLLVLIIGIGINLYPYFFQTNPKGSQIPQVGQISEVKKENTQVTASNIINPETFEKPNVPIGRSDPFVPLISSESSSTNLHKSSGSNTGFPMVKISPFPPTLKLVGIMRVNDKMLAIIENGQQTYTVKQGDIILGNIRVQNIYFNSVVLTSSGQTRTYEL</sequence>
<gene>
    <name evidence="11" type="ORF">TDSAC_0540</name>
</gene>
<evidence type="ECO:0000256" key="7">
    <source>
        <dbReference type="ARBA" id="ARBA00022989"/>
    </source>
</evidence>
<keyword evidence="2" id="KW-0813">Transport</keyword>
<organism evidence="11 12">
    <name type="scientific">Thermodesulfobium acidiphilum</name>
    <dbReference type="NCBI Taxonomy" id="1794699"/>
    <lineage>
        <taxon>Bacteria</taxon>
        <taxon>Pseudomonadati</taxon>
        <taxon>Thermodesulfobiota</taxon>
        <taxon>Thermodesulfobiia</taxon>
        <taxon>Thermodesulfobiales</taxon>
        <taxon>Thermodesulfobiaceae</taxon>
        <taxon>Thermodesulfobium</taxon>
    </lineage>
</organism>
<evidence type="ECO:0000256" key="2">
    <source>
        <dbReference type="ARBA" id="ARBA00022448"/>
    </source>
</evidence>
<evidence type="ECO:0000256" key="8">
    <source>
        <dbReference type="ARBA" id="ARBA00023136"/>
    </source>
</evidence>
<keyword evidence="7 9" id="KW-1133">Transmembrane helix</keyword>
<dbReference type="Gene3D" id="2.30.30.830">
    <property type="match status" value="1"/>
</dbReference>
<keyword evidence="4" id="KW-0997">Cell inner membrane</keyword>
<evidence type="ECO:0000313" key="12">
    <source>
        <dbReference type="Proteomes" id="UP000244792"/>
    </source>
</evidence>
<feature type="domain" description="Type II secretion system protein GspC N-terminal" evidence="10">
    <location>
        <begin position="114"/>
        <end position="170"/>
    </location>
</feature>
<feature type="transmembrane region" description="Helical" evidence="9">
    <location>
        <begin position="9"/>
        <end position="30"/>
    </location>
</feature>
<dbReference type="RefSeq" id="WP_108308750.1">
    <property type="nucleotide sequence ID" value="NZ_CP020921.1"/>
</dbReference>
<dbReference type="InterPro" id="IPR024961">
    <property type="entry name" value="T2SS_GspC_N"/>
</dbReference>
<dbReference type="Proteomes" id="UP000244792">
    <property type="component" value="Chromosome"/>
</dbReference>
<proteinExistence type="predicted"/>
<dbReference type="GO" id="GO:0015031">
    <property type="term" value="P:protein transport"/>
    <property type="evidence" value="ECO:0007669"/>
    <property type="project" value="UniProtKB-KW"/>
</dbReference>
<accession>A0A2R4VZM3</accession>
<comment type="subcellular location">
    <subcellularLocation>
        <location evidence="1">Cell inner membrane</location>
    </subcellularLocation>
</comment>
<evidence type="ECO:0000256" key="4">
    <source>
        <dbReference type="ARBA" id="ARBA00022519"/>
    </source>
</evidence>
<keyword evidence="3" id="KW-1003">Cell membrane</keyword>
<protein>
    <submittedName>
        <fullName evidence="11">Tfp pilus assembly protein PilP</fullName>
    </submittedName>
</protein>
<keyword evidence="5 9" id="KW-0812">Transmembrane</keyword>
<keyword evidence="8 9" id="KW-0472">Membrane</keyword>
<evidence type="ECO:0000256" key="6">
    <source>
        <dbReference type="ARBA" id="ARBA00022927"/>
    </source>
</evidence>
<keyword evidence="6" id="KW-0653">Protein transport</keyword>
<evidence type="ECO:0000256" key="3">
    <source>
        <dbReference type="ARBA" id="ARBA00022475"/>
    </source>
</evidence>
<dbReference type="EMBL" id="CP020921">
    <property type="protein sequence ID" value="AWB09914.1"/>
    <property type="molecule type" value="Genomic_DNA"/>
</dbReference>
<dbReference type="Pfam" id="PF11356">
    <property type="entry name" value="T2SSC"/>
    <property type="match status" value="1"/>
</dbReference>
<dbReference type="GO" id="GO:0005886">
    <property type="term" value="C:plasma membrane"/>
    <property type="evidence" value="ECO:0007669"/>
    <property type="project" value="UniProtKB-SubCell"/>
</dbReference>
<dbReference type="OrthoDB" id="9826747at2"/>
<evidence type="ECO:0000256" key="9">
    <source>
        <dbReference type="SAM" id="Phobius"/>
    </source>
</evidence>